<organism evidence="2 3">
    <name type="scientific">Lophiotrema nucula</name>
    <dbReference type="NCBI Taxonomy" id="690887"/>
    <lineage>
        <taxon>Eukaryota</taxon>
        <taxon>Fungi</taxon>
        <taxon>Dikarya</taxon>
        <taxon>Ascomycota</taxon>
        <taxon>Pezizomycotina</taxon>
        <taxon>Dothideomycetes</taxon>
        <taxon>Pleosporomycetidae</taxon>
        <taxon>Pleosporales</taxon>
        <taxon>Lophiotremataceae</taxon>
        <taxon>Lophiotrema</taxon>
    </lineage>
</organism>
<gene>
    <name evidence="2" type="ORF">BDV96DRAFT_603846</name>
</gene>
<evidence type="ECO:0000313" key="3">
    <source>
        <dbReference type="Proteomes" id="UP000799770"/>
    </source>
</evidence>
<evidence type="ECO:0000256" key="1">
    <source>
        <dbReference type="SAM" id="MobiDB-lite"/>
    </source>
</evidence>
<sequence>MYTTSYDPNSAFYLQSKFKQSQPARSRKPPVPALPSFLASDRGSFVENQTDSKSPPPPGFPTSARGTYLWNQTNLNIYCWRAGYDTPILIVPRKQCDCGCLRCSPLLMQLMQLQVRAEFPCPCSPDFVSVMGRLRKEGLPRRADARMRLQEYYGFEGHCVKDGRRSKRRDSGVEIEQLVVPKRRPGAKKPMAVAEPVLSVAGAWREYEKSDR</sequence>
<dbReference type="AlphaFoldDB" id="A0A6A5YXF9"/>
<proteinExistence type="predicted"/>
<protein>
    <submittedName>
        <fullName evidence="2">Uncharacterized protein</fullName>
    </submittedName>
</protein>
<reference evidence="2" key="1">
    <citation type="journal article" date="2020" name="Stud. Mycol.">
        <title>101 Dothideomycetes genomes: a test case for predicting lifestyles and emergence of pathogens.</title>
        <authorList>
            <person name="Haridas S."/>
            <person name="Albert R."/>
            <person name="Binder M."/>
            <person name="Bloem J."/>
            <person name="Labutti K."/>
            <person name="Salamov A."/>
            <person name="Andreopoulos B."/>
            <person name="Baker S."/>
            <person name="Barry K."/>
            <person name="Bills G."/>
            <person name="Bluhm B."/>
            <person name="Cannon C."/>
            <person name="Castanera R."/>
            <person name="Culley D."/>
            <person name="Daum C."/>
            <person name="Ezra D."/>
            <person name="Gonzalez J."/>
            <person name="Henrissat B."/>
            <person name="Kuo A."/>
            <person name="Liang C."/>
            <person name="Lipzen A."/>
            <person name="Lutzoni F."/>
            <person name="Magnuson J."/>
            <person name="Mondo S."/>
            <person name="Nolan M."/>
            <person name="Ohm R."/>
            <person name="Pangilinan J."/>
            <person name="Park H.-J."/>
            <person name="Ramirez L."/>
            <person name="Alfaro M."/>
            <person name="Sun H."/>
            <person name="Tritt A."/>
            <person name="Yoshinaga Y."/>
            <person name="Zwiers L.-H."/>
            <person name="Turgeon B."/>
            <person name="Goodwin S."/>
            <person name="Spatafora J."/>
            <person name="Crous P."/>
            <person name="Grigoriev I."/>
        </authorList>
    </citation>
    <scope>NUCLEOTIDE SEQUENCE</scope>
    <source>
        <strain evidence="2">CBS 627.86</strain>
    </source>
</reference>
<feature type="region of interest" description="Disordered" evidence="1">
    <location>
        <begin position="45"/>
        <end position="64"/>
    </location>
</feature>
<feature type="region of interest" description="Disordered" evidence="1">
    <location>
        <begin position="19"/>
        <end position="38"/>
    </location>
</feature>
<dbReference type="EMBL" id="ML977337">
    <property type="protein sequence ID" value="KAF2110788.1"/>
    <property type="molecule type" value="Genomic_DNA"/>
</dbReference>
<keyword evidence="3" id="KW-1185">Reference proteome</keyword>
<evidence type="ECO:0000313" key="2">
    <source>
        <dbReference type="EMBL" id="KAF2110788.1"/>
    </source>
</evidence>
<accession>A0A6A5YXF9</accession>
<name>A0A6A5YXF9_9PLEO</name>
<dbReference type="Proteomes" id="UP000799770">
    <property type="component" value="Unassembled WGS sequence"/>
</dbReference>